<keyword evidence="3" id="KW-0813">Transport</keyword>
<feature type="chain" id="PRO_5012918531" evidence="5">
    <location>
        <begin position="39"/>
        <end position="368"/>
    </location>
</feature>
<dbReference type="InterPro" id="IPR051313">
    <property type="entry name" value="Bact_iron-sidero_bind"/>
</dbReference>
<dbReference type="PANTHER" id="PTHR30532:SF25">
    <property type="entry name" value="IRON(III) DICITRATE-BINDING PERIPLASMIC PROTEIN"/>
    <property type="match status" value="1"/>
</dbReference>
<evidence type="ECO:0000313" key="7">
    <source>
        <dbReference type="EMBL" id="SNT32512.1"/>
    </source>
</evidence>
<dbReference type="Proteomes" id="UP000198327">
    <property type="component" value="Unassembled WGS sequence"/>
</dbReference>
<evidence type="ECO:0000256" key="3">
    <source>
        <dbReference type="ARBA" id="ARBA00022448"/>
    </source>
</evidence>
<dbReference type="Gene3D" id="3.40.50.1980">
    <property type="entry name" value="Nitrogenase molybdenum iron protein domain"/>
    <property type="match status" value="2"/>
</dbReference>
<keyword evidence="4 5" id="KW-0732">Signal</keyword>
<comment type="similarity">
    <text evidence="2">Belongs to the bacterial solute-binding protein 8 family.</text>
</comment>
<dbReference type="PANTHER" id="PTHR30532">
    <property type="entry name" value="IRON III DICITRATE-BINDING PERIPLASMIC PROTEIN"/>
    <property type="match status" value="1"/>
</dbReference>
<dbReference type="GO" id="GO:0030288">
    <property type="term" value="C:outer membrane-bounded periplasmic space"/>
    <property type="evidence" value="ECO:0007669"/>
    <property type="project" value="TreeGrafter"/>
</dbReference>
<dbReference type="SUPFAM" id="SSF53807">
    <property type="entry name" value="Helical backbone' metal receptor"/>
    <property type="match status" value="1"/>
</dbReference>
<dbReference type="InterPro" id="IPR002491">
    <property type="entry name" value="ABC_transptr_periplasmic_BD"/>
</dbReference>
<comment type="subcellular location">
    <subcellularLocation>
        <location evidence="1">Cell envelope</location>
    </subcellularLocation>
</comment>
<protein>
    <submittedName>
        <fullName evidence="7">Iron complex transport system substrate-binding protein</fullName>
    </submittedName>
</protein>
<evidence type="ECO:0000256" key="4">
    <source>
        <dbReference type="ARBA" id="ARBA00022729"/>
    </source>
</evidence>
<dbReference type="AlphaFoldDB" id="A0A239LRG9"/>
<name>A0A239LRG9_9NOCA</name>
<organism evidence="7 8">
    <name type="scientific">Rhodococcoides kyotonense</name>
    <dbReference type="NCBI Taxonomy" id="398843"/>
    <lineage>
        <taxon>Bacteria</taxon>
        <taxon>Bacillati</taxon>
        <taxon>Actinomycetota</taxon>
        <taxon>Actinomycetes</taxon>
        <taxon>Mycobacteriales</taxon>
        <taxon>Nocardiaceae</taxon>
        <taxon>Rhodococcoides</taxon>
    </lineage>
</organism>
<evidence type="ECO:0000259" key="6">
    <source>
        <dbReference type="PROSITE" id="PS50983"/>
    </source>
</evidence>
<evidence type="ECO:0000256" key="5">
    <source>
        <dbReference type="SAM" id="SignalP"/>
    </source>
</evidence>
<gene>
    <name evidence="7" type="ORF">SAMN05421642_1142</name>
</gene>
<proteinExistence type="inferred from homology"/>
<accession>A0A239LRG9</accession>
<dbReference type="Pfam" id="PF01497">
    <property type="entry name" value="Peripla_BP_2"/>
    <property type="match status" value="1"/>
</dbReference>
<sequence length="368" mass="37501">MSNQSSWSFLQAPLPASRISPVISGLVLAVGVSLTASACTDTPAAEDNASTIVRSTTNVAGAGVVGNNRPTVGLCPAAAPLDPTGIEGSVRPVGHSEGISEIPADPTRIVVLDAAALDASCALGLWERVVGASTLDPDFRGDGDQELYLGTGIAEIPSVGTVGSPDLNAIAGLDPDLIIGADSLGTETYDALSGIAPTVFTSSDAGWKGTFLQSAAALGRGQTGFDELARFSADAEQVGRDVNATQTQASIVRFLPDEIVTDGPSSFAGEVLGEIGVARPPSQQETSNTVPADDLSGVEGDIVYVRFDGEDGETFGTDVMNGDAWKDLSSAKDGRVFAVDDTIWSGSGIVAARALLADVTNSLNAYVS</sequence>
<keyword evidence="8" id="KW-1185">Reference proteome</keyword>
<evidence type="ECO:0000313" key="8">
    <source>
        <dbReference type="Proteomes" id="UP000198327"/>
    </source>
</evidence>
<evidence type="ECO:0000256" key="2">
    <source>
        <dbReference type="ARBA" id="ARBA00008814"/>
    </source>
</evidence>
<dbReference type="PROSITE" id="PS50983">
    <property type="entry name" value="FE_B12_PBP"/>
    <property type="match status" value="1"/>
</dbReference>
<feature type="domain" description="Fe/B12 periplasmic-binding" evidence="6">
    <location>
        <begin position="108"/>
        <end position="367"/>
    </location>
</feature>
<reference evidence="8" key="1">
    <citation type="submission" date="2017-06" db="EMBL/GenBank/DDBJ databases">
        <authorList>
            <person name="Varghese N."/>
            <person name="Submissions S."/>
        </authorList>
    </citation>
    <scope>NUCLEOTIDE SEQUENCE [LARGE SCALE GENOMIC DNA]</scope>
    <source>
        <strain evidence="8">JCM 23211</strain>
    </source>
</reference>
<dbReference type="EMBL" id="FZOW01000014">
    <property type="protein sequence ID" value="SNT32512.1"/>
    <property type="molecule type" value="Genomic_DNA"/>
</dbReference>
<dbReference type="STRING" id="398843.A3K89_15200"/>
<dbReference type="GO" id="GO:1901678">
    <property type="term" value="P:iron coordination entity transport"/>
    <property type="evidence" value="ECO:0007669"/>
    <property type="project" value="UniProtKB-ARBA"/>
</dbReference>
<evidence type="ECO:0000256" key="1">
    <source>
        <dbReference type="ARBA" id="ARBA00004196"/>
    </source>
</evidence>
<feature type="signal peptide" evidence="5">
    <location>
        <begin position="1"/>
        <end position="38"/>
    </location>
</feature>